<feature type="transmembrane region" description="Helical" evidence="1">
    <location>
        <begin position="7"/>
        <end position="24"/>
    </location>
</feature>
<reference evidence="2 3" key="1">
    <citation type="submission" date="2016-11" db="EMBL/GenBank/DDBJ databases">
        <title>Description of two novel members of the family Erysipelotrichaceae: Ileibacterium lipovorans gen. nov., sp. nov. and Dubosiella newyorkensis, gen. nov., sp. nov.</title>
        <authorList>
            <person name="Cox L.M."/>
            <person name="Sohn J."/>
            <person name="Tyrrell K.L."/>
            <person name="Citron D.M."/>
            <person name="Lawson P.A."/>
            <person name="Patel N.B."/>
            <person name="Iizumi T."/>
            <person name="Perez-Perez G.I."/>
            <person name="Goldstein E.J."/>
            <person name="Blaser M.J."/>
        </authorList>
    </citation>
    <scope>NUCLEOTIDE SEQUENCE [LARGE SCALE GENOMIC DNA]</scope>
    <source>
        <strain evidence="2 3">NYU-BL-A3</strain>
    </source>
</reference>
<keyword evidence="1" id="KW-0812">Transmembrane</keyword>
<organism evidence="2 3">
    <name type="scientific">Ileibacterium valens</name>
    <dbReference type="NCBI Taxonomy" id="1862668"/>
    <lineage>
        <taxon>Bacteria</taxon>
        <taxon>Bacillati</taxon>
        <taxon>Bacillota</taxon>
        <taxon>Erysipelotrichia</taxon>
        <taxon>Erysipelotrichales</taxon>
        <taxon>Erysipelotrichaceae</taxon>
        <taxon>Ileibacterium</taxon>
    </lineage>
</organism>
<keyword evidence="1" id="KW-0472">Membrane</keyword>
<evidence type="ECO:0000256" key="1">
    <source>
        <dbReference type="SAM" id="Phobius"/>
    </source>
</evidence>
<feature type="transmembrane region" description="Helical" evidence="1">
    <location>
        <begin position="30"/>
        <end position="48"/>
    </location>
</feature>
<dbReference type="Proteomes" id="UP000186341">
    <property type="component" value="Unassembled WGS sequence"/>
</dbReference>
<protein>
    <submittedName>
        <fullName evidence="2">Uncharacterized protein</fullName>
    </submittedName>
</protein>
<dbReference type="EMBL" id="MPJW01000221">
    <property type="protein sequence ID" value="OLU37135.1"/>
    <property type="molecule type" value="Genomic_DNA"/>
</dbReference>
<gene>
    <name evidence="2" type="ORF">BO222_10960</name>
</gene>
<name>A0A1U7NDJ7_9FIRM</name>
<sequence length="67" mass="8233">MVWATGVICFLYIMMIACAFVFLIHRQIMFRNKFVYVFLIFLFMYEIYRKTDDLYEMTQNNESKCCD</sequence>
<evidence type="ECO:0000313" key="2">
    <source>
        <dbReference type="EMBL" id="OLU37135.1"/>
    </source>
</evidence>
<evidence type="ECO:0000313" key="3">
    <source>
        <dbReference type="Proteomes" id="UP000186341"/>
    </source>
</evidence>
<keyword evidence="1" id="KW-1133">Transmembrane helix</keyword>
<dbReference type="AlphaFoldDB" id="A0A1U7NDJ7"/>
<accession>A0A1U7NDJ7</accession>
<keyword evidence="3" id="KW-1185">Reference proteome</keyword>
<proteinExistence type="predicted"/>
<comment type="caution">
    <text evidence="2">The sequence shown here is derived from an EMBL/GenBank/DDBJ whole genome shotgun (WGS) entry which is preliminary data.</text>
</comment>